<keyword evidence="3" id="KW-1185">Reference proteome</keyword>
<evidence type="ECO:0000313" key="2">
    <source>
        <dbReference type="EMBL" id="BDD87030.1"/>
    </source>
</evidence>
<name>A0ABN6M547_9BACT</name>
<evidence type="ECO:0008006" key="4">
    <source>
        <dbReference type="Google" id="ProtNLM"/>
    </source>
</evidence>
<evidence type="ECO:0000313" key="3">
    <source>
        <dbReference type="Proteomes" id="UP000830055"/>
    </source>
</evidence>
<sequence>MTISPPAKVKLGPEDTFKVLTSGIDSLYLAIDIHWENEDFFEYLREMKALAVETERDQVIQFPQSGLFSVVKPYGRKGHQWIIENNDFEMTLGDWLTPKSRPSAMVTFRSEALWRLGPHECVALIGELFRLAHAEDIKIKPSRVDLCLDMTFPDSEWFMDLIYLRVTRSTGSHPYLDNNNLTGISIGRGNIAARLYDKPFEIRRKSKKYWVYDIWGIEEEVPESLRIIRTEGQFRREALRELGIDTIDDLFDHIEKLWGYFTQKWLKFATNPGEHHTMRKLLPWWEIVQNGFLGVQQPTPLIRCKAIQPRKKQLFAQSYGTMTSFMACCHEEMEMPIGCSVTTSDLSRQFNMSLREYGKSDFELEMDLQQKRAKRDRAMAKMYAVDQQRKALGLPSTIKLNPHSGQKPWPTKS</sequence>
<gene>
    <name evidence="2" type="ORF">DPPLL_13950</name>
</gene>
<feature type="region of interest" description="Disordered" evidence="1">
    <location>
        <begin position="394"/>
        <end position="413"/>
    </location>
</feature>
<proteinExistence type="predicted"/>
<organism evidence="2 3">
    <name type="scientific">Desulfofustis limnaeus</name>
    <dbReference type="NCBI Taxonomy" id="2740163"/>
    <lineage>
        <taxon>Bacteria</taxon>
        <taxon>Pseudomonadati</taxon>
        <taxon>Thermodesulfobacteriota</taxon>
        <taxon>Desulfobulbia</taxon>
        <taxon>Desulfobulbales</taxon>
        <taxon>Desulfocapsaceae</taxon>
        <taxon>Desulfofustis</taxon>
    </lineage>
</organism>
<evidence type="ECO:0000256" key="1">
    <source>
        <dbReference type="SAM" id="MobiDB-lite"/>
    </source>
</evidence>
<reference evidence="2 3" key="1">
    <citation type="submission" date="2022-01" db="EMBL/GenBank/DDBJ databases">
        <title>Desulfofustis limnae sp. nov., a novel mesophilic sulfate-reducing bacterium isolated from marsh soil.</title>
        <authorList>
            <person name="Watanabe M."/>
            <person name="Takahashi A."/>
            <person name="Kojima H."/>
            <person name="Fukui M."/>
        </authorList>
    </citation>
    <scope>NUCLEOTIDE SEQUENCE [LARGE SCALE GENOMIC DNA]</scope>
    <source>
        <strain evidence="2 3">PPLL</strain>
    </source>
</reference>
<dbReference type="EMBL" id="AP025516">
    <property type="protein sequence ID" value="BDD87030.1"/>
    <property type="molecule type" value="Genomic_DNA"/>
</dbReference>
<dbReference type="Proteomes" id="UP000830055">
    <property type="component" value="Chromosome"/>
</dbReference>
<accession>A0ABN6M547</accession>
<protein>
    <recommendedName>
        <fullName evidence="4">Replication initiation factor</fullName>
    </recommendedName>
</protein>
<dbReference type="RefSeq" id="WP_284154073.1">
    <property type="nucleotide sequence ID" value="NZ_AP025516.1"/>
</dbReference>